<dbReference type="AlphaFoldDB" id="A0A2K3JV54"/>
<comment type="caution">
    <text evidence="2">The sequence shown here is derived from an EMBL/GenBank/DDBJ whole genome shotgun (WGS) entry which is preliminary data.</text>
</comment>
<organism evidence="2 3">
    <name type="scientific">Trifolium pratense</name>
    <name type="common">Red clover</name>
    <dbReference type="NCBI Taxonomy" id="57577"/>
    <lineage>
        <taxon>Eukaryota</taxon>
        <taxon>Viridiplantae</taxon>
        <taxon>Streptophyta</taxon>
        <taxon>Embryophyta</taxon>
        <taxon>Tracheophyta</taxon>
        <taxon>Spermatophyta</taxon>
        <taxon>Magnoliopsida</taxon>
        <taxon>eudicotyledons</taxon>
        <taxon>Gunneridae</taxon>
        <taxon>Pentapetalae</taxon>
        <taxon>rosids</taxon>
        <taxon>fabids</taxon>
        <taxon>Fabales</taxon>
        <taxon>Fabaceae</taxon>
        <taxon>Papilionoideae</taxon>
        <taxon>50 kb inversion clade</taxon>
        <taxon>NPAAA clade</taxon>
        <taxon>Hologalegina</taxon>
        <taxon>IRL clade</taxon>
        <taxon>Trifolieae</taxon>
        <taxon>Trifolium</taxon>
    </lineage>
</organism>
<evidence type="ECO:0000313" key="2">
    <source>
        <dbReference type="EMBL" id="PNX57933.1"/>
    </source>
</evidence>
<evidence type="ECO:0000256" key="1">
    <source>
        <dbReference type="SAM" id="MobiDB-lite"/>
    </source>
</evidence>
<accession>A0A2K3JV54</accession>
<reference evidence="2 3" key="2">
    <citation type="journal article" date="2017" name="Front. Plant Sci.">
        <title>Gene Classification and Mining of Molecular Markers Useful in Red Clover (Trifolium pratense) Breeding.</title>
        <authorList>
            <person name="Istvanek J."/>
            <person name="Dluhosova J."/>
            <person name="Dluhos P."/>
            <person name="Patkova L."/>
            <person name="Nedelnik J."/>
            <person name="Repkova J."/>
        </authorList>
    </citation>
    <scope>NUCLEOTIDE SEQUENCE [LARGE SCALE GENOMIC DNA]</scope>
    <source>
        <strain evidence="3">cv. Tatra</strain>
        <tissue evidence="2">Young leaves</tissue>
    </source>
</reference>
<protein>
    <submittedName>
        <fullName evidence="2">Uncharacterized protein</fullName>
    </submittedName>
</protein>
<reference evidence="2 3" key="1">
    <citation type="journal article" date="2014" name="Am. J. Bot.">
        <title>Genome assembly and annotation for red clover (Trifolium pratense; Fabaceae).</title>
        <authorList>
            <person name="Istvanek J."/>
            <person name="Jaros M."/>
            <person name="Krenek A."/>
            <person name="Repkova J."/>
        </authorList>
    </citation>
    <scope>NUCLEOTIDE SEQUENCE [LARGE SCALE GENOMIC DNA]</scope>
    <source>
        <strain evidence="3">cv. Tatra</strain>
        <tissue evidence="2">Young leaves</tissue>
    </source>
</reference>
<sequence length="38" mass="3985">MHPPVMLEDGHTTRVTSGEEDVSSAAGAFVPAVLLSYL</sequence>
<feature type="region of interest" description="Disordered" evidence="1">
    <location>
        <begin position="1"/>
        <end position="21"/>
    </location>
</feature>
<proteinExistence type="predicted"/>
<dbReference type="EMBL" id="ASHM01125560">
    <property type="protein sequence ID" value="PNX57933.1"/>
    <property type="molecule type" value="Genomic_DNA"/>
</dbReference>
<dbReference type="Proteomes" id="UP000236291">
    <property type="component" value="Unassembled WGS sequence"/>
</dbReference>
<gene>
    <name evidence="2" type="ORF">L195_g058940</name>
</gene>
<name>A0A2K3JV54_TRIPR</name>
<evidence type="ECO:0000313" key="3">
    <source>
        <dbReference type="Proteomes" id="UP000236291"/>
    </source>
</evidence>